<evidence type="ECO:0000256" key="12">
    <source>
        <dbReference type="PROSITE-ProRule" id="PRU00433"/>
    </source>
</evidence>
<evidence type="ECO:0000256" key="5">
    <source>
        <dbReference type="ARBA" id="ARBA00022723"/>
    </source>
</evidence>
<keyword evidence="6" id="KW-0732">Signal</keyword>
<dbReference type="InterPro" id="IPR011047">
    <property type="entry name" value="Quinoprotein_ADH-like_sf"/>
</dbReference>
<evidence type="ECO:0000313" key="14">
    <source>
        <dbReference type="EMBL" id="MBM0105204.1"/>
    </source>
</evidence>
<dbReference type="EMBL" id="JAEVLS010000002">
    <property type="protein sequence ID" value="MBM0105204.1"/>
    <property type="molecule type" value="Genomic_DNA"/>
</dbReference>
<dbReference type="Pfam" id="PF13442">
    <property type="entry name" value="Cytochrome_CBB3"/>
    <property type="match status" value="1"/>
</dbReference>
<organism evidence="14 15">
    <name type="scientific">Steroidobacter gossypii</name>
    <dbReference type="NCBI Taxonomy" id="2805490"/>
    <lineage>
        <taxon>Bacteria</taxon>
        <taxon>Pseudomonadati</taxon>
        <taxon>Pseudomonadota</taxon>
        <taxon>Gammaproteobacteria</taxon>
        <taxon>Steroidobacterales</taxon>
        <taxon>Steroidobacteraceae</taxon>
        <taxon>Steroidobacter</taxon>
    </lineage>
</organism>
<evidence type="ECO:0000256" key="10">
    <source>
        <dbReference type="ARBA" id="ARBA00023004"/>
    </source>
</evidence>
<keyword evidence="9" id="KW-0560">Oxidoreductase</keyword>
<keyword evidence="10 12" id="KW-0408">Iron</keyword>
<comment type="cofactor">
    <cofactor evidence="1">
        <name>Ca(2+)</name>
        <dbReference type="ChEBI" id="CHEBI:29108"/>
    </cofactor>
</comment>
<evidence type="ECO:0000256" key="3">
    <source>
        <dbReference type="ARBA" id="ARBA00008156"/>
    </source>
</evidence>
<dbReference type="PANTHER" id="PTHR32303">
    <property type="entry name" value="QUINOPROTEIN ALCOHOL DEHYDROGENASE (CYTOCHROME C)"/>
    <property type="match status" value="1"/>
</dbReference>
<dbReference type="Pfam" id="PF01011">
    <property type="entry name" value="PQQ"/>
    <property type="match status" value="2"/>
</dbReference>
<evidence type="ECO:0000256" key="1">
    <source>
        <dbReference type="ARBA" id="ARBA00001913"/>
    </source>
</evidence>
<keyword evidence="15" id="KW-1185">Reference proteome</keyword>
<evidence type="ECO:0000256" key="4">
    <source>
        <dbReference type="ARBA" id="ARBA00022617"/>
    </source>
</evidence>
<dbReference type="NCBIfam" id="TIGR03075">
    <property type="entry name" value="PQQ_enz_alc_DH"/>
    <property type="match status" value="1"/>
</dbReference>
<dbReference type="CDD" id="cd10279">
    <property type="entry name" value="PQQ_ADH_II"/>
    <property type="match status" value="1"/>
</dbReference>
<sequence length="674" mass="72737">MANADSLSAAQVDAARIVHADQDPGNWLSHGRTYSEQRFSPLTEISVENIGQLGLAWSLDLDTKRGQEATPLVIDGVMYSTSAWSKVQAIDARTGKLLWQFDPQVPGEVGAKACCDVVNRGVAAWDGRVFVGTLDGRLIAIDAATGKEVWSVVTVDQTKAYTITGAPRVVKGKVIIGNGGAEFGVRGYITAYDVRDGKQLWRFYTVPGDPSQGFEHPALADAAKTWKGEWWKLGGGGTVWDSMAYDPELDLLYIGTGNGSPWNQKIRSPGGGDNLFLSSIVALRPDTGEYVWHYQTTPGETWDYTATQHIVLADVSIAGETRKVLMQAPKNGFFYVLDRANGKLLSAEPYATINWASKVDLATGRPIENPDARYPDPNKAWFAMPGALGSHNWHPMSFSPQTGLVYIPVNDLMYAYIDRPGFKPSPVGFNTGVDPTRTRMTQSDKAAANVPVRGYLRAWDPIKQKEVWSVEHPGPWNGGVLSTAGGLVFQGNAVGLFNAYDARDGKLLWSSPAQTGIVAAPVTYRVGDEQFVAVVAGWGGVYPNVAGEASRRGSLAVNRSRVLAFKLGGTGRLPEPVEPVVQLQPIPRVGDDATAATGFRIFHDHCSRCHGAGAVGGGVIPDLRWSAFARDGEAWKSVVLDGILKDRGMISFSSVLSAADAEALRAYVTLRSNQ</sequence>
<comment type="cofactor">
    <cofactor evidence="2">
        <name>pyrroloquinoline quinone</name>
        <dbReference type="ChEBI" id="CHEBI:58442"/>
    </cofactor>
</comment>
<protein>
    <submittedName>
        <fullName evidence="14">PQQ-dependent dehydrogenase, methanol/ethanol family</fullName>
    </submittedName>
</protein>
<keyword evidence="7" id="KW-0106">Calcium</keyword>
<evidence type="ECO:0000256" key="2">
    <source>
        <dbReference type="ARBA" id="ARBA00001931"/>
    </source>
</evidence>
<dbReference type="InterPro" id="IPR002372">
    <property type="entry name" value="PQQ_rpt_dom"/>
</dbReference>
<evidence type="ECO:0000313" key="15">
    <source>
        <dbReference type="Proteomes" id="UP000661077"/>
    </source>
</evidence>
<keyword evidence="5 12" id="KW-0479">Metal-binding</keyword>
<comment type="caution">
    <text evidence="14">The sequence shown here is derived from an EMBL/GenBank/DDBJ whole genome shotgun (WGS) entry which is preliminary data.</text>
</comment>
<evidence type="ECO:0000256" key="8">
    <source>
        <dbReference type="ARBA" id="ARBA00022891"/>
    </source>
</evidence>
<comment type="similarity">
    <text evidence="3">Belongs to the bacterial PQQ dehydrogenase family.</text>
</comment>
<dbReference type="InterPro" id="IPR009056">
    <property type="entry name" value="Cyt_c-like_dom"/>
</dbReference>
<evidence type="ECO:0000256" key="7">
    <source>
        <dbReference type="ARBA" id="ARBA00022837"/>
    </source>
</evidence>
<dbReference type="Gene3D" id="2.140.10.10">
    <property type="entry name" value="Quinoprotein alcohol dehydrogenase-like superfamily"/>
    <property type="match status" value="1"/>
</dbReference>
<evidence type="ECO:0000259" key="13">
    <source>
        <dbReference type="PROSITE" id="PS51007"/>
    </source>
</evidence>
<keyword evidence="4 12" id="KW-0349">Heme</keyword>
<dbReference type="InterPro" id="IPR036909">
    <property type="entry name" value="Cyt_c-like_dom_sf"/>
</dbReference>
<dbReference type="SUPFAM" id="SSF50998">
    <property type="entry name" value="Quinoprotein alcohol dehydrogenase-like"/>
    <property type="match status" value="1"/>
</dbReference>
<dbReference type="InterPro" id="IPR017512">
    <property type="entry name" value="PQQ_MeOH/EtOH_DH"/>
</dbReference>
<gene>
    <name evidence="14" type="ORF">JM946_10605</name>
</gene>
<dbReference type="InterPro" id="IPR018391">
    <property type="entry name" value="PQQ_b-propeller_rpt"/>
</dbReference>
<evidence type="ECO:0000256" key="6">
    <source>
        <dbReference type="ARBA" id="ARBA00022729"/>
    </source>
</evidence>
<keyword evidence="11" id="KW-1015">Disulfide bond</keyword>
<dbReference type="SUPFAM" id="SSF46626">
    <property type="entry name" value="Cytochrome c"/>
    <property type="match status" value="1"/>
</dbReference>
<dbReference type="PROSITE" id="PS51007">
    <property type="entry name" value="CYTC"/>
    <property type="match status" value="1"/>
</dbReference>
<reference evidence="14 15" key="1">
    <citation type="journal article" date="2021" name="Int. J. Syst. Evol. Microbiol.">
        <title>Steroidobacter gossypii sp. nov., isolated from soil of cotton cropping field.</title>
        <authorList>
            <person name="Huang R."/>
            <person name="Yang S."/>
            <person name="Zhen C."/>
            <person name="Liu W."/>
        </authorList>
    </citation>
    <scope>NUCLEOTIDE SEQUENCE [LARGE SCALE GENOMIC DNA]</scope>
    <source>
        <strain evidence="14 15">S1-65</strain>
    </source>
</reference>
<proteinExistence type="inferred from homology"/>
<dbReference type="PROSITE" id="PS00364">
    <property type="entry name" value="BACTERIAL_PQQ_2"/>
    <property type="match status" value="1"/>
</dbReference>
<dbReference type="Proteomes" id="UP000661077">
    <property type="component" value="Unassembled WGS sequence"/>
</dbReference>
<dbReference type="SMART" id="SM00564">
    <property type="entry name" value="PQQ"/>
    <property type="match status" value="4"/>
</dbReference>
<evidence type="ECO:0000256" key="11">
    <source>
        <dbReference type="ARBA" id="ARBA00023157"/>
    </source>
</evidence>
<dbReference type="Gene3D" id="1.10.760.10">
    <property type="entry name" value="Cytochrome c-like domain"/>
    <property type="match status" value="1"/>
</dbReference>
<evidence type="ECO:0000256" key="9">
    <source>
        <dbReference type="ARBA" id="ARBA00023002"/>
    </source>
</evidence>
<accession>A0ABS1WW59</accession>
<keyword evidence="8" id="KW-0634">PQQ</keyword>
<dbReference type="InterPro" id="IPR001479">
    <property type="entry name" value="Quinoprotein_DH_CS"/>
</dbReference>
<name>A0ABS1WW59_9GAMM</name>
<feature type="domain" description="Cytochrome c" evidence="13">
    <location>
        <begin position="593"/>
        <end position="672"/>
    </location>
</feature>